<feature type="signal peptide" evidence="1">
    <location>
        <begin position="1"/>
        <end position="29"/>
    </location>
</feature>
<evidence type="ECO:0000313" key="2">
    <source>
        <dbReference type="Ensembl" id="ENSSRHP00000024807.1"/>
    </source>
</evidence>
<reference evidence="2" key="2">
    <citation type="submission" date="2025-09" db="UniProtKB">
        <authorList>
            <consortium name="Ensembl"/>
        </authorList>
    </citation>
    <scope>IDENTIFICATION</scope>
</reference>
<dbReference type="InterPro" id="IPR005515">
    <property type="entry name" value="VOMI"/>
</dbReference>
<evidence type="ECO:0000256" key="1">
    <source>
        <dbReference type="SAM" id="SignalP"/>
    </source>
</evidence>
<dbReference type="Ensembl" id="ENSSRHT00000025552.1">
    <property type="protein sequence ID" value="ENSSRHP00000024807.1"/>
    <property type="gene ID" value="ENSSRHG00000013009.1"/>
</dbReference>
<proteinExistence type="predicted"/>
<dbReference type="PANTHER" id="PTHR18841">
    <property type="entry name" value="VITELLINE MEMBRANE OUTER LAYER PROTEIN I-RELATED"/>
    <property type="match status" value="1"/>
</dbReference>
<keyword evidence="1" id="KW-0732">Signal</keyword>
<dbReference type="AlphaFoldDB" id="A0A673HGQ4"/>
<keyword evidence="3" id="KW-1185">Reference proteome</keyword>
<dbReference type="Proteomes" id="UP000472270">
    <property type="component" value="Unassembled WGS sequence"/>
</dbReference>
<dbReference type="GO" id="GO:0005615">
    <property type="term" value="C:extracellular space"/>
    <property type="evidence" value="ECO:0007669"/>
    <property type="project" value="TreeGrafter"/>
</dbReference>
<reference evidence="2" key="1">
    <citation type="submission" date="2025-08" db="UniProtKB">
        <authorList>
            <consortium name="Ensembl"/>
        </authorList>
    </citation>
    <scope>IDENTIFICATION</scope>
</reference>
<dbReference type="PANTHER" id="PTHR18841:SF0">
    <property type="entry name" value="VITELLINE MEMBRANE OUTER LAYER 1 HOMOLOG A-RELATED"/>
    <property type="match status" value="1"/>
</dbReference>
<gene>
    <name evidence="2" type="primary">LOC107717695</name>
</gene>
<dbReference type="Pfam" id="PF03762">
    <property type="entry name" value="VOMI"/>
    <property type="match status" value="1"/>
</dbReference>
<dbReference type="Gene3D" id="2.100.10.20">
    <property type="entry name" value="Vitelline membrane outer layer protein I (VOMI)"/>
    <property type="match status" value="1"/>
</dbReference>
<feature type="chain" id="PRO_5025664060" evidence="1">
    <location>
        <begin position="30"/>
        <end position="212"/>
    </location>
</feature>
<dbReference type="CDD" id="cd00220">
    <property type="entry name" value="VMO-I"/>
    <property type="match status" value="1"/>
</dbReference>
<dbReference type="InterPro" id="IPR036706">
    <property type="entry name" value="VOMI_sf"/>
</dbReference>
<name>A0A673HGQ4_9TELE</name>
<organism evidence="2 3">
    <name type="scientific">Sinocyclocheilus rhinocerous</name>
    <dbReference type="NCBI Taxonomy" id="307959"/>
    <lineage>
        <taxon>Eukaryota</taxon>
        <taxon>Metazoa</taxon>
        <taxon>Chordata</taxon>
        <taxon>Craniata</taxon>
        <taxon>Vertebrata</taxon>
        <taxon>Euteleostomi</taxon>
        <taxon>Actinopterygii</taxon>
        <taxon>Neopterygii</taxon>
        <taxon>Teleostei</taxon>
        <taxon>Ostariophysi</taxon>
        <taxon>Cypriniformes</taxon>
        <taxon>Cyprinidae</taxon>
        <taxon>Cyprininae</taxon>
        <taxon>Sinocyclocheilus</taxon>
    </lineage>
</organism>
<dbReference type="SUPFAM" id="SSF51092">
    <property type="entry name" value="Vitelline membrane outer protein-I (VMO-I)"/>
    <property type="match status" value="1"/>
</dbReference>
<protein>
    <submittedName>
        <fullName evidence="2">Vitelline membrane outer layer protein 1-like</fullName>
    </submittedName>
</protein>
<accession>A0A673HGQ4</accession>
<sequence length="212" mass="23665">TALVYSMHHFISMMFSLLVITGLQVSVESAGIRSERSINRHYRLELTVTNGGRWGLWGHREMCPAGTYAAGFSLKVEQLSYGFWDDNTALNGIRLHCVDPSKGFSSSYENYASVHWGQWTEIKWCPSGFLTAFQLRVESSQGIEDDTAANNIRFRCSRGSLLEGDGTAWGEWGYMSRTCEGKAICGIMTQVEEPQGMRDDTALNDASMLCCD</sequence>
<evidence type="ECO:0000313" key="3">
    <source>
        <dbReference type="Proteomes" id="UP000472270"/>
    </source>
</evidence>